<dbReference type="EMBL" id="QKWF01000098">
    <property type="protein sequence ID" value="PZM16591.1"/>
    <property type="molecule type" value="Genomic_DNA"/>
</dbReference>
<organism evidence="1 2">
    <name type="scientific">Acinetobacter baumannii</name>
    <dbReference type="NCBI Taxonomy" id="470"/>
    <lineage>
        <taxon>Bacteria</taxon>
        <taxon>Pseudomonadati</taxon>
        <taxon>Pseudomonadota</taxon>
        <taxon>Gammaproteobacteria</taxon>
        <taxon>Moraxellales</taxon>
        <taxon>Moraxellaceae</taxon>
        <taxon>Acinetobacter</taxon>
        <taxon>Acinetobacter calcoaceticus/baumannii complex</taxon>
    </lineage>
</organism>
<evidence type="ECO:0000313" key="1">
    <source>
        <dbReference type="EMBL" id="PZM16591.1"/>
    </source>
</evidence>
<dbReference type="Proteomes" id="UP000248662">
    <property type="component" value="Unassembled WGS sequence"/>
</dbReference>
<gene>
    <name evidence="1" type="ORF">DOL94_10465</name>
</gene>
<evidence type="ECO:0000313" key="2">
    <source>
        <dbReference type="Proteomes" id="UP000248662"/>
    </source>
</evidence>
<proteinExistence type="predicted"/>
<comment type="caution">
    <text evidence="1">The sequence shown here is derived from an EMBL/GenBank/DDBJ whole genome shotgun (WGS) entry which is preliminary data.</text>
</comment>
<reference evidence="1 2" key="1">
    <citation type="submission" date="2018-06" db="EMBL/GenBank/DDBJ databases">
        <title>Carbapenemase-producing Acinetobacter spp. from environmental sources in an hospital from French Polynesia.</title>
        <authorList>
            <person name="Bonnin R.A."/>
            <person name="Levy M."/>
            <person name="Cuzon G."/>
            <person name="Dortet L."/>
            <person name="Naas T."/>
        </authorList>
    </citation>
    <scope>NUCLEOTIDE SEQUENCE [LARGE SCALE GENOMIC DNA]</scope>
    <source>
        <strain evidence="1 2">R10</strain>
    </source>
</reference>
<dbReference type="RefSeq" id="WP_068543836.1">
    <property type="nucleotide sequence ID" value="NZ_QKWF01000098.1"/>
</dbReference>
<accession>A0A1S2FG77</accession>
<protein>
    <submittedName>
        <fullName evidence="1">Uncharacterized protein</fullName>
    </submittedName>
</protein>
<name>A0A1S2FG77_ACIBA</name>
<sequence>MSNSRDKKTNLALSILCDSIDGSEDNIEFPITLVVGGQLITGLIISEKNFYNLESNQALKPIYELIYKEKSEYFNTNGSFKNEDITDEEIDKIPDTLWQRFLYLKDARYMTGNTFVPSENNQGSAIQVRVSDIVAFNFGTFTTAKNDDDA</sequence>
<dbReference type="AlphaFoldDB" id="A0A1S2FG77"/>